<feature type="transmembrane region" description="Helical" evidence="2">
    <location>
        <begin position="24"/>
        <end position="50"/>
    </location>
</feature>
<reference evidence="3 4" key="1">
    <citation type="submission" date="2017-06" db="EMBL/GenBank/DDBJ databases">
        <authorList>
            <person name="Kim H.J."/>
            <person name="Triplett B.A."/>
        </authorList>
    </citation>
    <scope>NUCLEOTIDE SEQUENCE [LARGE SCALE GENOMIC DNA]</scope>
    <source>
        <strain evidence="3 4">DSM 19316</strain>
    </source>
</reference>
<sequence>MPLAAPTTATSVYGPLAGPQSGTLSLAVVVLGSLLFAAAVLTLGYSLLAARRRRRRVPMRAALRSELLDRLYGRDDPAWDEWVAGLSAAERDELESLLDVYLRELDGRDADALAGLGRALGVHERARREIANGGYWDRTHALVWLALLRDAPDRDLLRTHCTETPRERAAAARILYAAETDDCATTGVDLLLRDEPESFSVFGVDTLYRVAERDPSPFFERAAADFARWPPALQRQALLVVRHLTTVVGDADLSWVVGSLSSPDPSVRSAAWRALGAYGWNRAVRDTVDLAAIAADPTPPVRASAYRALGTWGDAEAIAAIEAAGTADPDARARVTAAETLVSQRTSAEAVDPNDPPRADLGTDRTASANGRSVDETAAFDVAWAWAVEHARFDRLARDISRDRDRLHDEVRG</sequence>
<evidence type="ECO:0000313" key="3">
    <source>
        <dbReference type="EMBL" id="SNR25648.1"/>
    </source>
</evidence>
<dbReference type="Gene3D" id="1.25.10.10">
    <property type="entry name" value="Leucine-rich Repeat Variant"/>
    <property type="match status" value="1"/>
</dbReference>
<keyword evidence="2" id="KW-0812">Transmembrane</keyword>
<gene>
    <name evidence="3" type="ORF">SAMN06266787_101414</name>
</gene>
<dbReference type="AlphaFoldDB" id="A0A238UUC7"/>
<dbReference type="SUPFAM" id="SSF48371">
    <property type="entry name" value="ARM repeat"/>
    <property type="match status" value="1"/>
</dbReference>
<proteinExistence type="predicted"/>
<dbReference type="EMBL" id="FZNK01000001">
    <property type="protein sequence ID" value="SNR25648.1"/>
    <property type="molecule type" value="Genomic_DNA"/>
</dbReference>
<evidence type="ECO:0000256" key="2">
    <source>
        <dbReference type="SAM" id="Phobius"/>
    </source>
</evidence>
<dbReference type="InterPro" id="IPR016024">
    <property type="entry name" value="ARM-type_fold"/>
</dbReference>
<evidence type="ECO:0008006" key="5">
    <source>
        <dbReference type="Google" id="ProtNLM"/>
    </source>
</evidence>
<keyword evidence="2" id="KW-1133">Transmembrane helix</keyword>
<keyword evidence="2" id="KW-0472">Membrane</keyword>
<feature type="region of interest" description="Disordered" evidence="1">
    <location>
        <begin position="343"/>
        <end position="370"/>
    </location>
</feature>
<name>A0A238UUC7_HALEZ</name>
<dbReference type="InterPro" id="IPR011989">
    <property type="entry name" value="ARM-like"/>
</dbReference>
<accession>A0A238UUC7</accession>
<evidence type="ECO:0000313" key="4">
    <source>
        <dbReference type="Proteomes" id="UP000198297"/>
    </source>
</evidence>
<organism evidence="3 4">
    <name type="scientific">Halorubrum ezzemoulense</name>
    <name type="common">Halorubrum chaoviator</name>
    <dbReference type="NCBI Taxonomy" id="337243"/>
    <lineage>
        <taxon>Archaea</taxon>
        <taxon>Methanobacteriati</taxon>
        <taxon>Methanobacteriota</taxon>
        <taxon>Stenosarchaea group</taxon>
        <taxon>Halobacteria</taxon>
        <taxon>Halobacteriales</taxon>
        <taxon>Haloferacaceae</taxon>
        <taxon>Halorubrum</taxon>
    </lineage>
</organism>
<protein>
    <recommendedName>
        <fullName evidence="5">HEAT repeat domain-containing protein</fullName>
    </recommendedName>
</protein>
<dbReference type="Pfam" id="PF13646">
    <property type="entry name" value="HEAT_2"/>
    <property type="match status" value="1"/>
</dbReference>
<evidence type="ECO:0000256" key="1">
    <source>
        <dbReference type="SAM" id="MobiDB-lite"/>
    </source>
</evidence>
<dbReference type="Proteomes" id="UP000198297">
    <property type="component" value="Unassembled WGS sequence"/>
</dbReference>